<feature type="transmembrane region" description="Helical" evidence="1">
    <location>
        <begin position="57"/>
        <end position="79"/>
    </location>
</feature>
<dbReference type="EMBL" id="VNJI01000023">
    <property type="protein sequence ID" value="TVY08480.1"/>
    <property type="molecule type" value="Genomic_DNA"/>
</dbReference>
<name>A0A559K8M3_9BACL</name>
<gene>
    <name evidence="2" type="ORF">FPZ49_18785</name>
</gene>
<evidence type="ECO:0000256" key="1">
    <source>
        <dbReference type="SAM" id="Phobius"/>
    </source>
</evidence>
<dbReference type="Proteomes" id="UP000317036">
    <property type="component" value="Unassembled WGS sequence"/>
</dbReference>
<sequence length="83" mass="9681">MSATRNYSLCKKYMKQHVRITTAQGTFEGQIVKLDRERVYLQMTPPRSSRHQATISFFPFIIPLVLFDLLAIALISTPFRPFF</sequence>
<dbReference type="AlphaFoldDB" id="A0A559K8M3"/>
<organism evidence="2 3">
    <name type="scientific">Paenibacillus cremeus</name>
    <dbReference type="NCBI Taxonomy" id="2163881"/>
    <lineage>
        <taxon>Bacteria</taxon>
        <taxon>Bacillati</taxon>
        <taxon>Bacillota</taxon>
        <taxon>Bacilli</taxon>
        <taxon>Bacillales</taxon>
        <taxon>Paenibacillaceae</taxon>
        <taxon>Paenibacillus</taxon>
    </lineage>
</organism>
<accession>A0A559K8M3</accession>
<evidence type="ECO:0000313" key="2">
    <source>
        <dbReference type="EMBL" id="TVY08480.1"/>
    </source>
</evidence>
<protein>
    <recommendedName>
        <fullName evidence="4">DUF2642 domain-containing protein</fullName>
    </recommendedName>
</protein>
<reference evidence="2 3" key="1">
    <citation type="submission" date="2019-07" db="EMBL/GenBank/DDBJ databases">
        <authorList>
            <person name="Kim J."/>
        </authorList>
    </citation>
    <scope>NUCLEOTIDE SEQUENCE [LARGE SCALE GENOMIC DNA]</scope>
    <source>
        <strain evidence="2 3">JC52</strain>
    </source>
</reference>
<dbReference type="OrthoDB" id="2642126at2"/>
<keyword evidence="1" id="KW-0472">Membrane</keyword>
<evidence type="ECO:0008006" key="4">
    <source>
        <dbReference type="Google" id="ProtNLM"/>
    </source>
</evidence>
<proteinExistence type="predicted"/>
<keyword evidence="3" id="KW-1185">Reference proteome</keyword>
<keyword evidence="1" id="KW-0812">Transmembrane</keyword>
<comment type="caution">
    <text evidence="2">The sequence shown here is derived from an EMBL/GenBank/DDBJ whole genome shotgun (WGS) entry which is preliminary data.</text>
</comment>
<evidence type="ECO:0000313" key="3">
    <source>
        <dbReference type="Proteomes" id="UP000317036"/>
    </source>
</evidence>
<keyword evidence="1" id="KW-1133">Transmembrane helix</keyword>